<dbReference type="OrthoDB" id="10068793at2759"/>
<accession>A0A1Y2IBM0</accession>
<dbReference type="PANTHER" id="PTHR31005:SF8">
    <property type="entry name" value="DUF4139 DOMAIN-CONTAINING PROTEIN"/>
    <property type="match status" value="1"/>
</dbReference>
<evidence type="ECO:0000313" key="5">
    <source>
        <dbReference type="Proteomes" id="UP000193067"/>
    </source>
</evidence>
<gene>
    <name evidence="4" type="ORF">PYCCODRAFT_1439185</name>
</gene>
<sequence>MLANTIVLNATRAPVTAATIFQSDTAELTRFLTPELKEGRNVLKISDVSGAIHPDSPRLSGAPDGVRVVDVVCHKKAAGEDPSIEVGAIMKRGKALYAEREVRRQQVILLDDAARMKMRQISPELAGGEGILEFVERYGQRKLALQRALQNLDEEIGALERKLVARKGDASALIIATVVADRDVKVSLKLTYLVSGVTWRPFYDLHATTVDGQPCDDISMRYCATIVQCTGEDWNEATVTLSTTDAQAQRQLSVPVLRPLKMGVADGRVPANSVGALLGQSPAAPMLETSGPATAATTAPPLVQTSSAVQGSISASHVPRSPFAPLEHSDLDSRRRNPLEFVRQMSISRRMNVPSPPSPSPPPPHPPAPGPAPTPGSPVTALPLQTPVHSVSSLANTPSRSALSVAYRIDGDVTIPSDGEEHQLTVALLKFKTKLSYTCVPRQSPNVYIVSKVENISKYDLLPGTVNVYMNDSFVMKTSIKFISVNEAFDCVLGVDTSINVTYRQDEKTAHGPRHNFADPQKTTTRTMVTTIINRHNHDIPELIVRESIPLSSEEDKVNVILRKPAGLASAKDGQIILDRVETDDGQTVHAKVRWTEVLDGNGGEKDGLFEWIHAIPAGKKVSFEAQWDVKSPSEARWAEQTVYVKSS</sequence>
<dbReference type="InterPro" id="IPR037291">
    <property type="entry name" value="DUF4139"/>
</dbReference>
<evidence type="ECO:0000256" key="1">
    <source>
        <dbReference type="SAM" id="Coils"/>
    </source>
</evidence>
<feature type="domain" description="DUF4139" evidence="3">
    <location>
        <begin position="188"/>
        <end position="633"/>
    </location>
</feature>
<organism evidence="4 5">
    <name type="scientific">Trametes coccinea (strain BRFM310)</name>
    <name type="common">Pycnoporus coccineus</name>
    <dbReference type="NCBI Taxonomy" id="1353009"/>
    <lineage>
        <taxon>Eukaryota</taxon>
        <taxon>Fungi</taxon>
        <taxon>Dikarya</taxon>
        <taxon>Basidiomycota</taxon>
        <taxon>Agaricomycotina</taxon>
        <taxon>Agaricomycetes</taxon>
        <taxon>Polyporales</taxon>
        <taxon>Polyporaceae</taxon>
        <taxon>Trametes</taxon>
    </lineage>
</organism>
<protein>
    <recommendedName>
        <fullName evidence="3">DUF4139 domain-containing protein</fullName>
    </recommendedName>
</protein>
<evidence type="ECO:0000256" key="2">
    <source>
        <dbReference type="SAM" id="MobiDB-lite"/>
    </source>
</evidence>
<keyword evidence="1" id="KW-0175">Coiled coil</keyword>
<feature type="coiled-coil region" evidence="1">
    <location>
        <begin position="135"/>
        <end position="169"/>
    </location>
</feature>
<dbReference type="EMBL" id="KZ084137">
    <property type="protein sequence ID" value="OSC98497.1"/>
    <property type="molecule type" value="Genomic_DNA"/>
</dbReference>
<dbReference type="Pfam" id="PF13598">
    <property type="entry name" value="DUF4139"/>
    <property type="match status" value="1"/>
</dbReference>
<feature type="region of interest" description="Disordered" evidence="2">
    <location>
        <begin position="307"/>
        <end position="383"/>
    </location>
</feature>
<reference evidence="4 5" key="1">
    <citation type="journal article" date="2015" name="Biotechnol. Biofuels">
        <title>Enhanced degradation of softwood versus hardwood by the white-rot fungus Pycnoporus coccineus.</title>
        <authorList>
            <person name="Couturier M."/>
            <person name="Navarro D."/>
            <person name="Chevret D."/>
            <person name="Henrissat B."/>
            <person name="Piumi F."/>
            <person name="Ruiz-Duenas F.J."/>
            <person name="Martinez A.T."/>
            <person name="Grigoriev I.V."/>
            <person name="Riley R."/>
            <person name="Lipzen A."/>
            <person name="Berrin J.G."/>
            <person name="Master E.R."/>
            <person name="Rosso M.N."/>
        </authorList>
    </citation>
    <scope>NUCLEOTIDE SEQUENCE [LARGE SCALE GENOMIC DNA]</scope>
    <source>
        <strain evidence="4 5">BRFM310</strain>
    </source>
</reference>
<dbReference type="PANTHER" id="PTHR31005">
    <property type="entry name" value="DUF4139 DOMAIN-CONTAINING PROTEIN"/>
    <property type="match status" value="1"/>
</dbReference>
<keyword evidence="5" id="KW-1185">Reference proteome</keyword>
<dbReference type="STRING" id="1353009.A0A1Y2IBM0"/>
<name>A0A1Y2IBM0_TRAC3</name>
<dbReference type="Proteomes" id="UP000193067">
    <property type="component" value="Unassembled WGS sequence"/>
</dbReference>
<evidence type="ECO:0000313" key="4">
    <source>
        <dbReference type="EMBL" id="OSC98497.1"/>
    </source>
</evidence>
<dbReference type="AlphaFoldDB" id="A0A1Y2IBM0"/>
<dbReference type="InterPro" id="IPR011935">
    <property type="entry name" value="CHP02231"/>
</dbReference>
<evidence type="ECO:0000259" key="3">
    <source>
        <dbReference type="Pfam" id="PF13598"/>
    </source>
</evidence>
<dbReference type="NCBIfam" id="TIGR02231">
    <property type="entry name" value="mucoidy inhibitor MuiA family protein"/>
    <property type="match status" value="1"/>
</dbReference>
<feature type="compositionally biased region" description="Pro residues" evidence="2">
    <location>
        <begin position="354"/>
        <end position="376"/>
    </location>
</feature>
<feature type="compositionally biased region" description="Basic and acidic residues" evidence="2">
    <location>
        <begin position="327"/>
        <end position="338"/>
    </location>
</feature>
<proteinExistence type="predicted"/>